<dbReference type="CDD" id="cd03784">
    <property type="entry name" value="GT1_Gtf-like"/>
    <property type="match status" value="1"/>
</dbReference>
<dbReference type="Gene3D" id="3.40.50.2000">
    <property type="entry name" value="Glycogen Phosphorylase B"/>
    <property type="match status" value="2"/>
</dbReference>
<dbReference type="Pfam" id="PF26168">
    <property type="entry name" value="Glyco_transf_N"/>
    <property type="match status" value="1"/>
</dbReference>
<dbReference type="SUPFAM" id="SSF53756">
    <property type="entry name" value="UDP-Glycosyltransferase/glycogen phosphorylase"/>
    <property type="match status" value="1"/>
</dbReference>
<dbReference type="PROSITE" id="PS00375">
    <property type="entry name" value="UDPGT"/>
    <property type="match status" value="1"/>
</dbReference>
<dbReference type="InterPro" id="IPR002213">
    <property type="entry name" value="UDP_glucos_trans"/>
</dbReference>
<protein>
    <recommendedName>
        <fullName evidence="4">Glycosyltransferase</fullName>
        <ecNumber evidence="4">2.4.1.-</ecNumber>
    </recommendedName>
</protein>
<keyword evidence="3" id="KW-0328">Glycosyltransferase</keyword>
<dbReference type="EMBL" id="PJQY01003493">
    <property type="protein sequence ID" value="PQM36987.1"/>
    <property type="molecule type" value="Genomic_DNA"/>
</dbReference>
<dbReference type="Proteomes" id="UP000250321">
    <property type="component" value="Unassembled WGS sequence"/>
</dbReference>
<evidence type="ECO:0000313" key="6">
    <source>
        <dbReference type="EMBL" id="PQM36987.1"/>
    </source>
</evidence>
<dbReference type="FunFam" id="3.40.50.2000:FF:000055">
    <property type="entry name" value="Glycosyltransferase"/>
    <property type="match status" value="1"/>
</dbReference>
<dbReference type="PANTHER" id="PTHR11926:SF1365">
    <property type="entry name" value="GLYCOSYLTRANSFERASE"/>
    <property type="match status" value="1"/>
</dbReference>
<name>A0A314UHN7_PRUYE</name>
<reference evidence="6 7" key="1">
    <citation type="submission" date="2018-02" db="EMBL/GenBank/DDBJ databases">
        <title>Draft genome of wild Prunus yedoensis var. nudiflora.</title>
        <authorList>
            <person name="Baek S."/>
            <person name="Kim J.-H."/>
            <person name="Choi K."/>
            <person name="Kim G.-B."/>
            <person name="Cho A."/>
            <person name="Jang H."/>
            <person name="Shin C.-H."/>
            <person name="Yu H.-J."/>
            <person name="Mun J.-H."/>
        </authorList>
    </citation>
    <scope>NUCLEOTIDE SEQUENCE [LARGE SCALE GENOMIC DNA]</scope>
    <source>
        <strain evidence="7">cv. Jeju island</strain>
        <tissue evidence="6">Leaf</tissue>
    </source>
</reference>
<feature type="domain" description="Glycosyltransferase N-terminal" evidence="5">
    <location>
        <begin position="11"/>
        <end position="136"/>
    </location>
</feature>
<evidence type="ECO:0000256" key="1">
    <source>
        <dbReference type="ARBA" id="ARBA00009995"/>
    </source>
</evidence>
<accession>A0A314UHN7</accession>
<gene>
    <name evidence="6" type="ORF">Pyn_07089</name>
</gene>
<organism evidence="6 7">
    <name type="scientific">Prunus yedoensis var. nudiflora</name>
    <dbReference type="NCBI Taxonomy" id="2094558"/>
    <lineage>
        <taxon>Eukaryota</taxon>
        <taxon>Viridiplantae</taxon>
        <taxon>Streptophyta</taxon>
        <taxon>Embryophyta</taxon>
        <taxon>Tracheophyta</taxon>
        <taxon>Spermatophyta</taxon>
        <taxon>Magnoliopsida</taxon>
        <taxon>eudicotyledons</taxon>
        <taxon>Gunneridae</taxon>
        <taxon>Pentapetalae</taxon>
        <taxon>rosids</taxon>
        <taxon>fabids</taxon>
        <taxon>Rosales</taxon>
        <taxon>Rosaceae</taxon>
        <taxon>Amygdaloideae</taxon>
        <taxon>Amygdaleae</taxon>
        <taxon>Prunus</taxon>
    </lineage>
</organism>
<dbReference type="GO" id="GO:0080043">
    <property type="term" value="F:quercetin 3-O-glucosyltransferase activity"/>
    <property type="evidence" value="ECO:0007669"/>
    <property type="project" value="TreeGrafter"/>
</dbReference>
<comment type="similarity">
    <text evidence="1 3">Belongs to the UDP-glycosyltransferase family.</text>
</comment>
<dbReference type="EC" id="2.4.1.-" evidence="4"/>
<evidence type="ECO:0000256" key="2">
    <source>
        <dbReference type="ARBA" id="ARBA00022679"/>
    </source>
</evidence>
<dbReference type="FunFam" id="3.40.50.2000:FF:000027">
    <property type="entry name" value="Glycosyltransferase"/>
    <property type="match status" value="1"/>
</dbReference>
<evidence type="ECO:0000259" key="5">
    <source>
        <dbReference type="Pfam" id="PF26168"/>
    </source>
</evidence>
<keyword evidence="7" id="KW-1185">Reference proteome</keyword>
<evidence type="ECO:0000313" key="7">
    <source>
        <dbReference type="Proteomes" id="UP000250321"/>
    </source>
</evidence>
<sequence length="484" mass="54240">MGSIPSEPPHIVCIPFPAQGHVNPFMNLAKLLHSRGFHITMVYTEFNHSRLLRSKGPEAVKNSPGFRFETIPDGVPPSNPDATQSVTELLYYTKKHSVVPLRDLIVKLNSTEGLPKVSCIISDGIMSFAIKVARELGIPEVQFWTASTCGLVAYLQFGELVKKGIFPLKDEKDVSNGYLEDTALEWIPGMEHMRLKDMPSFVRSTDPEDIAFNRWLEEAQDILTADAIVFNTFFEFEAEVLETVSSMFPNIYNLGPLTTLNTNLIKNQVNATRPSLWKENTDCLTWLDTQKPNSVIYLNFGSIAVMTEDNFKEFAWGLANSGHPFLWIVRPDVVKGTNGTALPEEFLAETRDRGMIARWCPQDKVLAHPSVGAFLTHSGWNSTLEGICGGVPMLCWPFFAEQQVNCRYASTTWGVGLEIDSDVKREGVEALVREMMEGENGKVMRNKAVEWKKKSEIACVEGGSSYDDFERFVGYLLELSTFQA</sequence>
<keyword evidence="2 3" id="KW-0808">Transferase</keyword>
<dbReference type="Pfam" id="PF00201">
    <property type="entry name" value="UDPGT"/>
    <property type="match status" value="1"/>
</dbReference>
<comment type="caution">
    <text evidence="6">The sequence shown here is derived from an EMBL/GenBank/DDBJ whole genome shotgun (WGS) entry which is preliminary data.</text>
</comment>
<dbReference type="InterPro" id="IPR035595">
    <property type="entry name" value="UDP_glycos_trans_CS"/>
</dbReference>
<dbReference type="GO" id="GO:0080044">
    <property type="term" value="F:quercetin 7-O-glucosyltransferase activity"/>
    <property type="evidence" value="ECO:0007669"/>
    <property type="project" value="TreeGrafter"/>
</dbReference>
<dbReference type="OrthoDB" id="5835829at2759"/>
<evidence type="ECO:0000256" key="3">
    <source>
        <dbReference type="RuleBase" id="RU003718"/>
    </source>
</evidence>
<dbReference type="InterPro" id="IPR058980">
    <property type="entry name" value="Glyco_transf_N"/>
</dbReference>
<dbReference type="PANTHER" id="PTHR11926">
    <property type="entry name" value="GLUCOSYL/GLUCURONOSYL TRANSFERASES"/>
    <property type="match status" value="1"/>
</dbReference>
<dbReference type="AlphaFoldDB" id="A0A314UHN7"/>
<evidence type="ECO:0000256" key="4">
    <source>
        <dbReference type="RuleBase" id="RU362057"/>
    </source>
</evidence>
<proteinExistence type="inferred from homology"/>